<feature type="chain" id="PRO_5046870851" evidence="2">
    <location>
        <begin position="26"/>
        <end position="235"/>
    </location>
</feature>
<keyword evidence="1" id="KW-0812">Transmembrane</keyword>
<proteinExistence type="predicted"/>
<keyword evidence="2" id="KW-0732">Signal</keyword>
<feature type="transmembrane region" description="Helical" evidence="1">
    <location>
        <begin position="206"/>
        <end position="226"/>
    </location>
</feature>
<keyword evidence="1" id="KW-0472">Membrane</keyword>
<dbReference type="PROSITE" id="PS51257">
    <property type="entry name" value="PROKAR_LIPOPROTEIN"/>
    <property type="match status" value="1"/>
</dbReference>
<comment type="caution">
    <text evidence="3">The sequence shown here is derived from an EMBL/GenBank/DDBJ whole genome shotgun (WGS) entry which is preliminary data.</text>
</comment>
<evidence type="ECO:0000256" key="1">
    <source>
        <dbReference type="SAM" id="Phobius"/>
    </source>
</evidence>
<reference evidence="4" key="1">
    <citation type="journal article" date="2019" name="Int. J. Syst. Evol. Microbiol.">
        <title>The Global Catalogue of Microorganisms (GCM) 10K type strain sequencing project: providing services to taxonomists for standard genome sequencing and annotation.</title>
        <authorList>
            <consortium name="The Broad Institute Genomics Platform"/>
            <consortium name="The Broad Institute Genome Sequencing Center for Infectious Disease"/>
            <person name="Wu L."/>
            <person name="Ma J."/>
        </authorList>
    </citation>
    <scope>NUCLEOTIDE SEQUENCE [LARGE SCALE GENOMIC DNA]</scope>
    <source>
        <strain evidence="4">IBRC-M 10813</strain>
    </source>
</reference>
<protein>
    <submittedName>
        <fullName evidence="3">DUF3153 domain-containing protein</fullName>
    </submittedName>
</protein>
<dbReference type="Pfam" id="PF11353">
    <property type="entry name" value="DUF3153"/>
    <property type="match status" value="1"/>
</dbReference>
<feature type="signal peptide" evidence="2">
    <location>
        <begin position="1"/>
        <end position="25"/>
    </location>
</feature>
<gene>
    <name evidence="3" type="ORF">ACFOUO_09550</name>
</gene>
<organism evidence="3 4">
    <name type="scientific">Salinithrix halophila</name>
    <dbReference type="NCBI Taxonomy" id="1485204"/>
    <lineage>
        <taxon>Bacteria</taxon>
        <taxon>Bacillati</taxon>
        <taxon>Bacillota</taxon>
        <taxon>Bacilli</taxon>
        <taxon>Bacillales</taxon>
        <taxon>Thermoactinomycetaceae</taxon>
        <taxon>Salinithrix</taxon>
    </lineage>
</organism>
<dbReference type="RefSeq" id="WP_380704549.1">
    <property type="nucleotide sequence ID" value="NZ_JBHSAP010000009.1"/>
</dbReference>
<keyword evidence="4" id="KW-1185">Reference proteome</keyword>
<evidence type="ECO:0000313" key="3">
    <source>
        <dbReference type="EMBL" id="MFC4077058.1"/>
    </source>
</evidence>
<accession>A0ABV8JF43</accession>
<keyword evidence="1" id="KW-1133">Transmembrane helix</keyword>
<evidence type="ECO:0000313" key="4">
    <source>
        <dbReference type="Proteomes" id="UP001595843"/>
    </source>
</evidence>
<sequence length="235" mass="26214">MKTNRYTFIGLLVLSLCLLAGCVDADMHITVHADGSGVYRLKMLTNPLLTEKLQPIRKKAEAKGYQIRDLKKGNQTGWIAEKRVSNIADDPPARDLLEEISPGGKEAGLLPSLPDKKQGPLKVVNGFFNTSITFKENLNLKRLSTDDPLGKNLIDQMNLNLKLTLPLEPEAHNADNVSADGKTLTWNLKPGESNPVRVQMQVPNPVGWGILLLTLLIITVIAFWLIRRSRRRHVR</sequence>
<evidence type="ECO:0000256" key="2">
    <source>
        <dbReference type="SAM" id="SignalP"/>
    </source>
</evidence>
<dbReference type="EMBL" id="JBHSAP010000009">
    <property type="protein sequence ID" value="MFC4077058.1"/>
    <property type="molecule type" value="Genomic_DNA"/>
</dbReference>
<dbReference type="Proteomes" id="UP001595843">
    <property type="component" value="Unassembled WGS sequence"/>
</dbReference>
<dbReference type="InterPro" id="IPR021499">
    <property type="entry name" value="DUF3153"/>
</dbReference>
<name>A0ABV8JF43_9BACL</name>